<dbReference type="RefSeq" id="WP_046003825.1">
    <property type="nucleotide sequence ID" value="NZ_JXYA01000007.1"/>
</dbReference>
<keyword evidence="1" id="KW-0812">Transmembrane</keyword>
<evidence type="ECO:0000313" key="3">
    <source>
        <dbReference type="Proteomes" id="UP000033452"/>
    </source>
</evidence>
<feature type="transmembrane region" description="Helical" evidence="1">
    <location>
        <begin position="87"/>
        <end position="108"/>
    </location>
</feature>
<dbReference type="PATRIC" id="fig|43658.5.peg.868"/>
<gene>
    <name evidence="2" type="ORF">TW77_04150</name>
</gene>
<dbReference type="EMBL" id="JXYA01000007">
    <property type="protein sequence ID" value="KJZ11866.1"/>
    <property type="molecule type" value="Genomic_DNA"/>
</dbReference>
<dbReference type="Proteomes" id="UP000033452">
    <property type="component" value="Unassembled WGS sequence"/>
</dbReference>
<feature type="transmembrane region" description="Helical" evidence="1">
    <location>
        <begin position="56"/>
        <end position="80"/>
    </location>
</feature>
<keyword evidence="1" id="KW-1133">Transmembrane helix</keyword>
<feature type="transmembrane region" description="Helical" evidence="1">
    <location>
        <begin position="114"/>
        <end position="135"/>
    </location>
</feature>
<feature type="transmembrane region" description="Helical" evidence="1">
    <location>
        <begin position="5"/>
        <end position="27"/>
    </location>
</feature>
<dbReference type="NCBIfam" id="NF047765">
    <property type="entry name" value="LIC_13387_fam"/>
    <property type="match status" value="1"/>
</dbReference>
<keyword evidence="3" id="KW-1185">Reference proteome</keyword>
<reference evidence="2 3" key="1">
    <citation type="journal article" date="2015" name="BMC Genomics">
        <title>Genome mining reveals unlocked bioactive potential of marine Gram-negative bacteria.</title>
        <authorList>
            <person name="Machado H."/>
            <person name="Sonnenschein E.C."/>
            <person name="Melchiorsen J."/>
            <person name="Gram L."/>
        </authorList>
    </citation>
    <scope>NUCLEOTIDE SEQUENCE [LARGE SCALE GENOMIC DNA]</scope>
    <source>
        <strain evidence="2 3">S2471</strain>
    </source>
</reference>
<keyword evidence="1" id="KW-0472">Membrane</keyword>
<organism evidence="2 3">
    <name type="scientific">Pseudoalteromonas rubra</name>
    <dbReference type="NCBI Taxonomy" id="43658"/>
    <lineage>
        <taxon>Bacteria</taxon>
        <taxon>Pseudomonadati</taxon>
        <taxon>Pseudomonadota</taxon>
        <taxon>Gammaproteobacteria</taxon>
        <taxon>Alteromonadales</taxon>
        <taxon>Pseudoalteromonadaceae</taxon>
        <taxon>Pseudoalteromonas</taxon>
    </lineage>
</organism>
<name>A0A0F4QVW2_9GAMM</name>
<proteinExistence type="predicted"/>
<evidence type="ECO:0000256" key="1">
    <source>
        <dbReference type="SAM" id="Phobius"/>
    </source>
</evidence>
<sequence>MISQILFIIGAAIFGGLGLIHLIFTFFSNKFDAYNAEVVVAMKSTSPVITKETTVWRAWVGFNASHSLGAIFFAAIYIPLAILHMPLIINNAWFSVLPSIFGFSYLLLAQKYWFRIPFLGILIATICFVFGCLLINL</sequence>
<comment type="caution">
    <text evidence="2">The sequence shown here is derived from an EMBL/GenBank/DDBJ whole genome shotgun (WGS) entry which is preliminary data.</text>
</comment>
<dbReference type="AlphaFoldDB" id="A0A0F4QVW2"/>
<protein>
    <submittedName>
        <fullName evidence="2">Uncharacterized protein</fullName>
    </submittedName>
</protein>
<dbReference type="InterPro" id="IPR058068">
    <property type="entry name" value="LIC_13387-like"/>
</dbReference>
<accession>A0A0F4QVW2</accession>
<evidence type="ECO:0000313" key="2">
    <source>
        <dbReference type="EMBL" id="KJZ11866.1"/>
    </source>
</evidence>